<dbReference type="InterPro" id="IPR000182">
    <property type="entry name" value="GNAT_dom"/>
</dbReference>
<dbReference type="GO" id="GO:1990189">
    <property type="term" value="F:protein N-terminal-serine acetyltransferase activity"/>
    <property type="evidence" value="ECO:0007669"/>
    <property type="project" value="TreeGrafter"/>
</dbReference>
<evidence type="ECO:0000313" key="4">
    <source>
        <dbReference type="Proteomes" id="UP001142372"/>
    </source>
</evidence>
<feature type="domain" description="N-acetyltransferase" evidence="2">
    <location>
        <begin position="21"/>
        <end position="167"/>
    </location>
</feature>
<reference evidence="3" key="1">
    <citation type="journal article" date="2014" name="Int. J. Syst. Evol. Microbiol.">
        <title>Complete genome sequence of Corynebacterium casei LMG S-19264T (=DSM 44701T), isolated from a smear-ripened cheese.</title>
        <authorList>
            <consortium name="US DOE Joint Genome Institute (JGI-PGF)"/>
            <person name="Walter F."/>
            <person name="Albersmeier A."/>
            <person name="Kalinowski J."/>
            <person name="Ruckert C."/>
        </authorList>
    </citation>
    <scope>NUCLEOTIDE SEQUENCE</scope>
    <source>
        <strain evidence="3">VKM Ac-1401</strain>
    </source>
</reference>
<organism evidence="3 4">
    <name type="scientific">Leifsonia poae</name>
    <dbReference type="NCBI Taxonomy" id="110933"/>
    <lineage>
        <taxon>Bacteria</taxon>
        <taxon>Bacillati</taxon>
        <taxon>Actinomycetota</taxon>
        <taxon>Actinomycetes</taxon>
        <taxon>Micrococcales</taxon>
        <taxon>Microbacteriaceae</taxon>
        <taxon>Leifsonia</taxon>
    </lineage>
</organism>
<name>A0A9W6M1V4_9MICO</name>
<evidence type="ECO:0000313" key="3">
    <source>
        <dbReference type="EMBL" id="GLJ78137.1"/>
    </source>
</evidence>
<dbReference type="RefSeq" id="WP_271178727.1">
    <property type="nucleotide sequence ID" value="NZ_BAAAJO010000003.1"/>
</dbReference>
<sequence>MIALRTERLCLDAPRESDIDAVYRACQDADILRWIPLPNPYTVESAEFFVRSYVPHGEASGAFTVWALRIDDAPLLGVVEVRRDRTAGSASVGCWLAADARGNGYMREGLARVVAFALDANGMAFTRLRWEHLDGNSASRRLAESVGFVFDEEPGSTRAFGDARPARIGYLRAPANDVRAAEARVRAADSARATRRTRSAGDGAGRG</sequence>
<comment type="caution">
    <text evidence="3">The sequence shown here is derived from an EMBL/GenBank/DDBJ whole genome shotgun (WGS) entry which is preliminary data.</text>
</comment>
<accession>A0A9W6M1V4</accession>
<evidence type="ECO:0000259" key="2">
    <source>
        <dbReference type="PROSITE" id="PS51186"/>
    </source>
</evidence>
<dbReference type="InterPro" id="IPR051908">
    <property type="entry name" value="Ribosomal_N-acetyltransferase"/>
</dbReference>
<dbReference type="PROSITE" id="PS51186">
    <property type="entry name" value="GNAT"/>
    <property type="match status" value="1"/>
</dbReference>
<gene>
    <name evidence="3" type="ORF">GCM10017584_37110</name>
</gene>
<dbReference type="Pfam" id="PF13302">
    <property type="entry name" value="Acetyltransf_3"/>
    <property type="match status" value="1"/>
</dbReference>
<proteinExistence type="predicted"/>
<dbReference type="AlphaFoldDB" id="A0A9W6M1V4"/>
<dbReference type="Gene3D" id="3.40.630.30">
    <property type="match status" value="1"/>
</dbReference>
<dbReference type="Proteomes" id="UP001142372">
    <property type="component" value="Unassembled WGS sequence"/>
</dbReference>
<dbReference type="PANTHER" id="PTHR43441:SF10">
    <property type="entry name" value="ACETYLTRANSFERASE"/>
    <property type="match status" value="1"/>
</dbReference>
<dbReference type="InterPro" id="IPR016181">
    <property type="entry name" value="Acyl_CoA_acyltransferase"/>
</dbReference>
<feature type="region of interest" description="Disordered" evidence="1">
    <location>
        <begin position="187"/>
        <end position="207"/>
    </location>
</feature>
<keyword evidence="4" id="KW-1185">Reference proteome</keyword>
<dbReference type="PANTHER" id="PTHR43441">
    <property type="entry name" value="RIBOSOMAL-PROTEIN-SERINE ACETYLTRANSFERASE"/>
    <property type="match status" value="1"/>
</dbReference>
<dbReference type="SUPFAM" id="SSF55729">
    <property type="entry name" value="Acyl-CoA N-acyltransferases (Nat)"/>
    <property type="match status" value="1"/>
</dbReference>
<dbReference type="GO" id="GO:0005737">
    <property type="term" value="C:cytoplasm"/>
    <property type="evidence" value="ECO:0007669"/>
    <property type="project" value="TreeGrafter"/>
</dbReference>
<dbReference type="EMBL" id="BSEN01000015">
    <property type="protein sequence ID" value="GLJ78137.1"/>
    <property type="molecule type" value="Genomic_DNA"/>
</dbReference>
<protein>
    <recommendedName>
        <fullName evidence="2">N-acetyltransferase domain-containing protein</fullName>
    </recommendedName>
</protein>
<dbReference type="GO" id="GO:0008999">
    <property type="term" value="F:protein-N-terminal-alanine acetyltransferase activity"/>
    <property type="evidence" value="ECO:0007669"/>
    <property type="project" value="TreeGrafter"/>
</dbReference>
<reference evidence="3" key="2">
    <citation type="submission" date="2023-01" db="EMBL/GenBank/DDBJ databases">
        <authorList>
            <person name="Sun Q."/>
            <person name="Evtushenko L."/>
        </authorList>
    </citation>
    <scope>NUCLEOTIDE SEQUENCE</scope>
    <source>
        <strain evidence="3">VKM Ac-1401</strain>
    </source>
</reference>
<evidence type="ECO:0000256" key="1">
    <source>
        <dbReference type="SAM" id="MobiDB-lite"/>
    </source>
</evidence>